<comment type="subcellular location">
    <subcellularLocation>
        <location evidence="1">Secreted</location>
    </subcellularLocation>
</comment>
<feature type="region of interest" description="Disordered" evidence="6">
    <location>
        <begin position="219"/>
        <end position="313"/>
    </location>
</feature>
<evidence type="ECO:0000256" key="2">
    <source>
        <dbReference type="ARBA" id="ARBA00005723"/>
    </source>
</evidence>
<evidence type="ECO:0000313" key="9">
    <source>
        <dbReference type="Proteomes" id="UP000289886"/>
    </source>
</evidence>
<dbReference type="GO" id="GO:0005576">
    <property type="term" value="C:extracellular region"/>
    <property type="evidence" value="ECO:0007669"/>
    <property type="project" value="UniProtKB-SubCell"/>
</dbReference>
<feature type="chain" id="PRO_5019320513" evidence="7">
    <location>
        <begin position="25"/>
        <end position="632"/>
    </location>
</feature>
<accession>A0A444U099</accession>
<comment type="similarity">
    <text evidence="2">Belongs to the chromogranin/secretogranin protein family.</text>
</comment>
<dbReference type="InterPro" id="IPR001990">
    <property type="entry name" value="Granin"/>
</dbReference>
<comment type="caution">
    <text evidence="8">The sequence shown here is derived from an EMBL/GenBank/DDBJ whole genome shotgun (WGS) entry which is preliminary data.</text>
</comment>
<feature type="region of interest" description="Disordered" evidence="6">
    <location>
        <begin position="332"/>
        <end position="362"/>
    </location>
</feature>
<keyword evidence="5 7" id="KW-0732">Signal</keyword>
<feature type="region of interest" description="Disordered" evidence="6">
    <location>
        <begin position="427"/>
        <end position="447"/>
    </location>
</feature>
<keyword evidence="9" id="KW-1185">Reference proteome</keyword>
<feature type="compositionally biased region" description="Basic and acidic residues" evidence="6">
    <location>
        <begin position="228"/>
        <end position="248"/>
    </location>
</feature>
<dbReference type="PANTHER" id="PTHR15119">
    <property type="entry name" value="SECRETOGRANIN II"/>
    <property type="match status" value="1"/>
</dbReference>
<dbReference type="GO" id="GO:0030141">
    <property type="term" value="C:secretory granule"/>
    <property type="evidence" value="ECO:0007669"/>
    <property type="project" value="InterPro"/>
</dbReference>
<evidence type="ECO:0000256" key="4">
    <source>
        <dbReference type="ARBA" id="ARBA00022685"/>
    </source>
</evidence>
<keyword evidence="4" id="KW-0165">Cleavage on pair of basic residues</keyword>
<feature type="compositionally biased region" description="Basic and acidic residues" evidence="6">
    <location>
        <begin position="263"/>
        <end position="272"/>
    </location>
</feature>
<dbReference type="PANTHER" id="PTHR15119:SF0">
    <property type="entry name" value="SECRETOGRANIN-2"/>
    <property type="match status" value="1"/>
</dbReference>
<dbReference type="AlphaFoldDB" id="A0A444U099"/>
<organism evidence="8 9">
    <name type="scientific">Acipenser ruthenus</name>
    <name type="common">Sterlet sturgeon</name>
    <dbReference type="NCBI Taxonomy" id="7906"/>
    <lineage>
        <taxon>Eukaryota</taxon>
        <taxon>Metazoa</taxon>
        <taxon>Chordata</taxon>
        <taxon>Craniata</taxon>
        <taxon>Vertebrata</taxon>
        <taxon>Euteleostomi</taxon>
        <taxon>Actinopterygii</taxon>
        <taxon>Chondrostei</taxon>
        <taxon>Acipenseriformes</taxon>
        <taxon>Acipenseridae</taxon>
        <taxon>Acipenser</taxon>
    </lineage>
</organism>
<dbReference type="InterPro" id="IPR038858">
    <property type="entry name" value="ScgII"/>
</dbReference>
<feature type="compositionally biased region" description="Basic and acidic residues" evidence="6">
    <location>
        <begin position="280"/>
        <end position="299"/>
    </location>
</feature>
<feature type="signal peptide" evidence="7">
    <location>
        <begin position="1"/>
        <end position="24"/>
    </location>
</feature>
<feature type="region of interest" description="Disordered" evidence="6">
    <location>
        <begin position="476"/>
        <end position="510"/>
    </location>
</feature>
<name>A0A444U099_ACIRT</name>
<evidence type="ECO:0000256" key="5">
    <source>
        <dbReference type="ARBA" id="ARBA00022729"/>
    </source>
</evidence>
<gene>
    <name evidence="8" type="ORF">EOD39_2559</name>
</gene>
<keyword evidence="3" id="KW-0964">Secreted</keyword>
<feature type="compositionally biased region" description="Basic and acidic residues" evidence="6">
    <location>
        <begin position="332"/>
        <end position="354"/>
    </location>
</feature>
<evidence type="ECO:0000256" key="3">
    <source>
        <dbReference type="ARBA" id="ARBA00022525"/>
    </source>
</evidence>
<dbReference type="Proteomes" id="UP000289886">
    <property type="component" value="Unassembled WGS sequence"/>
</dbReference>
<evidence type="ECO:0000256" key="1">
    <source>
        <dbReference type="ARBA" id="ARBA00004613"/>
    </source>
</evidence>
<evidence type="ECO:0000256" key="7">
    <source>
        <dbReference type="SAM" id="SignalP"/>
    </source>
</evidence>
<protein>
    <submittedName>
        <fullName evidence="8">Secretogranin-2</fullName>
    </submittedName>
</protein>
<dbReference type="EMBL" id="SCEB01215616">
    <property type="protein sequence ID" value="RXM28580.1"/>
    <property type="molecule type" value="Genomic_DNA"/>
</dbReference>
<dbReference type="Pfam" id="PF01271">
    <property type="entry name" value="Granin"/>
    <property type="match status" value="1"/>
</dbReference>
<evidence type="ECO:0000256" key="6">
    <source>
        <dbReference type="SAM" id="MobiDB-lite"/>
    </source>
</evidence>
<proteinExistence type="inferred from homology"/>
<feature type="region of interest" description="Disordered" evidence="6">
    <location>
        <begin position="154"/>
        <end position="173"/>
    </location>
</feature>
<reference evidence="8 9" key="1">
    <citation type="submission" date="2019-01" db="EMBL/GenBank/DDBJ databases">
        <title>Draft Genome and Complete Hox-Cluster Characterization of the Sterlet Sturgeon (Acipenser ruthenus).</title>
        <authorList>
            <person name="Wei Q."/>
        </authorList>
    </citation>
    <scope>NUCLEOTIDE SEQUENCE [LARGE SCALE GENOMIC DNA]</scope>
    <source>
        <strain evidence="8">WHYD16114868_AA</strain>
        <tissue evidence="8">Blood</tissue>
    </source>
</reference>
<sequence>MMYLPKTSLAGALLIASFLLHTCCVDSVSLRQHKLKENEPEGRRKNTYLVPNPDMVKALEYIDSLKQQTNDEESYRDYDGIEKFRSLLRFAPIQNMEDTDQSLVPDMKGAGQDGKSQWLKILLGAMQQAEKESRTAPKGTSTRYAFNNRQYPEEDTLTDDVGDYGGNAWPDRSKPLRTQKLLFEDEDSRENPYKRTNEMVEEQYSPQTLATLVSVFQELGKQSTPNNNKRERLDDEPTFYKDNEDEMYRGNNLAYEDVTGGEDWNHTEDKAESQQTEEEKESKEKYNKSSDEIGDDVKRASQPSYIENNDSDSDDLTKLVDYYLFKMLEKSERNDETTEKSERQKEGQNTEKRTARPLGPYNNMGTQAIYKLIEISRRLQVPPEDLIEMLKNGDLKKQDTFLETEVEPEVPDDLDKIEEKLSQIASYNKESKPHSSRRLTDILPEDIPDDLNTEDILNILGLDSVGNQNPKYVLKQLNSKHGPPRSNTHSRRRGQYVLSEPSWVPDDSDKRQVDYDETTEEDEFANYLAQLLAKYPKIINTKNVKRTHQSSSNEDQVAYGAYEQAMKDYFDQISSSDKMSTVKRLSEAGEKDEANKMQHLDEDMLLKMFEYLNHGTEENGDRELHGKTANAM</sequence>
<evidence type="ECO:0000313" key="8">
    <source>
        <dbReference type="EMBL" id="RXM28580.1"/>
    </source>
</evidence>